<gene>
    <name evidence="9" type="ORF">MONBRDRAFT_16910</name>
</gene>
<dbReference type="NCBIfam" id="TIGR02765">
    <property type="entry name" value="crypto_DASH"/>
    <property type="match status" value="1"/>
</dbReference>
<keyword evidence="3 5" id="KW-0274">FAD</keyword>
<dbReference type="Pfam" id="PF00875">
    <property type="entry name" value="DNA_photolyase"/>
    <property type="match status" value="1"/>
</dbReference>
<dbReference type="InterPro" id="IPR036134">
    <property type="entry name" value="Crypto/Photolyase_FAD-like_sf"/>
</dbReference>
<keyword evidence="4 7" id="KW-0157">Chromophore</keyword>
<dbReference type="InterPro" id="IPR014133">
    <property type="entry name" value="Cry_DASH"/>
</dbReference>
<dbReference type="GO" id="GO:0000719">
    <property type="term" value="P:photoreactive repair"/>
    <property type="evidence" value="ECO:0000318"/>
    <property type="project" value="GO_Central"/>
</dbReference>
<dbReference type="GO" id="GO:0003904">
    <property type="term" value="F:deoxyribodipyrimidine photo-lyase activity"/>
    <property type="evidence" value="ECO:0000318"/>
    <property type="project" value="GO_Central"/>
</dbReference>
<sequence>MAKAGNPRPVVVWFRNDLRVHDNEVLLQAAKASHNHVVPVYCFDIRQYSLVITHRSRRCGQFPKCGRPRARFLIESVDDLRTRLQELGSGLVVRTGLPEEEVARVAAQVGATQVFAHQEVCSEEVAAEHRLKRQLEVPLSLHWGAVTLCHLDDLDFGPRCKHLPSVFTQFRKRVEADMHVRPVVAAPARLAPLPSDLELGSIPTVEDLCPGQHEPDERAVLPFKGGETAARARLQYYLWESNLLASYKDTRNGLVGGDYSSKFSPWLAHGNLTARWIYHEVKRYEQERTENTSTYWLIFELLWRDYFRFVALQHGTAIFKPGGVQHKDVPWRHSPADFEAWQNGQTGFPFIDANMRELAKTGFMSNRGRQNVASFLTKDLQIDWRLGAEWFETLLLDHDPCSNYGNWNYAAGVGNDPRQGRHFNVIKQAKTYDPTAEYVHLWVPELRGLDAPQAHVPFKLSSEELAQANIQLGSTYPRPVVDRLDGGRLPLKVRDETAYGPHVQLPQQGLIKMILFDTLFTGLSW</sequence>
<dbReference type="InterPro" id="IPR005101">
    <property type="entry name" value="Cryptochr/Photolyase_FAD-bd"/>
</dbReference>
<feature type="site" description="Electron transfer via tryptophanyl radical" evidence="6">
    <location>
        <position position="384"/>
    </location>
</feature>
<dbReference type="GeneID" id="5890410"/>
<evidence type="ECO:0000313" key="9">
    <source>
        <dbReference type="EMBL" id="EDQ89735.1"/>
    </source>
</evidence>
<dbReference type="PROSITE" id="PS51645">
    <property type="entry name" value="PHR_CRY_ALPHA_BETA"/>
    <property type="match status" value="1"/>
</dbReference>
<accession>A9UXR7</accession>
<evidence type="ECO:0000256" key="4">
    <source>
        <dbReference type="ARBA" id="ARBA00022991"/>
    </source>
</evidence>
<dbReference type="SUPFAM" id="SSF52425">
    <property type="entry name" value="Cryptochrome/photolyase, N-terminal domain"/>
    <property type="match status" value="1"/>
</dbReference>
<dbReference type="eggNOG" id="KOG0133">
    <property type="taxonomic scope" value="Eukaryota"/>
</dbReference>
<dbReference type="InterPro" id="IPR006050">
    <property type="entry name" value="DNA_photolyase_N"/>
</dbReference>
<dbReference type="KEGG" id="mbr:MONBRDRAFT_16910"/>
<evidence type="ECO:0000256" key="7">
    <source>
        <dbReference type="RuleBase" id="RU367151"/>
    </source>
</evidence>
<feature type="site" description="Electron transfer via tryptophanyl radical" evidence="6">
    <location>
        <position position="331"/>
    </location>
</feature>
<evidence type="ECO:0000256" key="6">
    <source>
        <dbReference type="PIRSR" id="PIRSR602081-2"/>
    </source>
</evidence>
<dbReference type="InterPro" id="IPR002081">
    <property type="entry name" value="Cryptochrome/DNA_photolyase_1"/>
</dbReference>
<comment type="function">
    <text evidence="7">May have a photoreceptor function.</text>
</comment>
<dbReference type="Gene3D" id="1.25.40.80">
    <property type="match status" value="1"/>
</dbReference>
<dbReference type="PRINTS" id="PR00147">
    <property type="entry name" value="DNAPHOTLYASE"/>
</dbReference>
<dbReference type="Pfam" id="PF03441">
    <property type="entry name" value="FAD_binding_7"/>
    <property type="match status" value="1"/>
</dbReference>
<dbReference type="InParanoid" id="A9UXR7"/>
<dbReference type="RefSeq" id="XP_001745157.1">
    <property type="nucleotide sequence ID" value="XM_001745105.1"/>
</dbReference>
<feature type="binding site" evidence="5">
    <location>
        <position position="247"/>
    </location>
    <ligand>
        <name>FAD</name>
        <dbReference type="ChEBI" id="CHEBI:57692"/>
    </ligand>
</feature>
<feature type="binding site" evidence="5">
    <location>
        <begin position="300"/>
        <end position="307"/>
    </location>
    <ligand>
        <name>FAD</name>
        <dbReference type="ChEBI" id="CHEBI:57692"/>
    </ligand>
</feature>
<dbReference type="AlphaFoldDB" id="A9UXR7"/>
<comment type="cofactor">
    <cofactor evidence="7">
        <name>(6R)-5,10-methylene-5,6,7,8-tetrahydrofolate</name>
        <dbReference type="ChEBI" id="CHEBI:15636"/>
    </cofactor>
    <text evidence="7">Binds 1 5,10-methenyltetrahydrofolate (MTHF) per subunit.</text>
</comment>
<evidence type="ECO:0000313" key="10">
    <source>
        <dbReference type="Proteomes" id="UP000001357"/>
    </source>
</evidence>
<evidence type="ECO:0000259" key="8">
    <source>
        <dbReference type="PROSITE" id="PS51645"/>
    </source>
</evidence>
<keyword evidence="2 5" id="KW-0285">Flavoprotein</keyword>
<dbReference type="GO" id="GO:0003684">
    <property type="term" value="F:damaged DNA binding"/>
    <property type="evidence" value="ECO:0000318"/>
    <property type="project" value="GO_Central"/>
</dbReference>
<comment type="cofactor">
    <cofactor evidence="5 7">
        <name>FAD</name>
        <dbReference type="ChEBI" id="CHEBI:57692"/>
    </cofactor>
    <text evidence="5 7">Binds 1 FAD per subunit.</text>
</comment>
<name>A9UXR7_MONBE</name>
<dbReference type="STRING" id="81824.A9UXR7"/>
<feature type="domain" description="Photolyase/cryptochrome alpha/beta" evidence="8">
    <location>
        <begin position="8"/>
        <end position="147"/>
    </location>
</feature>
<keyword evidence="10" id="KW-1185">Reference proteome</keyword>
<dbReference type="Proteomes" id="UP000001357">
    <property type="component" value="Unassembled WGS sequence"/>
</dbReference>
<evidence type="ECO:0000256" key="5">
    <source>
        <dbReference type="PIRSR" id="PIRSR602081-1"/>
    </source>
</evidence>
<evidence type="ECO:0000256" key="2">
    <source>
        <dbReference type="ARBA" id="ARBA00022630"/>
    </source>
</evidence>
<feature type="binding site" evidence="5">
    <location>
        <begin position="260"/>
        <end position="264"/>
    </location>
    <ligand>
        <name>FAD</name>
        <dbReference type="ChEBI" id="CHEBI:57692"/>
    </ligand>
</feature>
<protein>
    <recommendedName>
        <fullName evidence="7">Cryptochrome DASH</fullName>
    </recommendedName>
</protein>
<dbReference type="GO" id="GO:0071949">
    <property type="term" value="F:FAD binding"/>
    <property type="evidence" value="ECO:0000318"/>
    <property type="project" value="GO_Central"/>
</dbReference>
<dbReference type="InterPro" id="IPR036155">
    <property type="entry name" value="Crypto/Photolyase_N_sf"/>
</dbReference>
<comment type="similarity">
    <text evidence="1 7">Belongs to the DNA photolyase class-1 family.</text>
</comment>
<dbReference type="Gene3D" id="3.40.50.620">
    <property type="entry name" value="HUPs"/>
    <property type="match status" value="1"/>
</dbReference>
<dbReference type="PANTHER" id="PTHR11455">
    <property type="entry name" value="CRYPTOCHROME"/>
    <property type="match status" value="1"/>
</dbReference>
<dbReference type="InterPro" id="IPR014729">
    <property type="entry name" value="Rossmann-like_a/b/a_fold"/>
</dbReference>
<feature type="site" description="Electron transfer via tryptophanyl radical" evidence="6">
    <location>
        <position position="407"/>
    </location>
</feature>
<dbReference type="PANTHER" id="PTHR11455:SF22">
    <property type="entry name" value="CRYPTOCHROME DASH"/>
    <property type="match status" value="1"/>
</dbReference>
<dbReference type="EMBL" id="CH991549">
    <property type="protein sequence ID" value="EDQ89735.1"/>
    <property type="molecule type" value="Genomic_DNA"/>
</dbReference>
<reference evidence="9 10" key="1">
    <citation type="journal article" date="2008" name="Nature">
        <title>The genome of the choanoflagellate Monosiga brevicollis and the origin of metazoans.</title>
        <authorList>
            <consortium name="JGI Sequencing"/>
            <person name="King N."/>
            <person name="Westbrook M.J."/>
            <person name="Young S.L."/>
            <person name="Kuo A."/>
            <person name="Abedin M."/>
            <person name="Chapman J."/>
            <person name="Fairclough S."/>
            <person name="Hellsten U."/>
            <person name="Isogai Y."/>
            <person name="Letunic I."/>
            <person name="Marr M."/>
            <person name="Pincus D."/>
            <person name="Putnam N."/>
            <person name="Rokas A."/>
            <person name="Wright K.J."/>
            <person name="Zuzow R."/>
            <person name="Dirks W."/>
            <person name="Good M."/>
            <person name="Goodstein D."/>
            <person name="Lemons D."/>
            <person name="Li W."/>
            <person name="Lyons J.B."/>
            <person name="Morris A."/>
            <person name="Nichols S."/>
            <person name="Richter D.J."/>
            <person name="Salamov A."/>
            <person name="Bork P."/>
            <person name="Lim W.A."/>
            <person name="Manning G."/>
            <person name="Miller W.T."/>
            <person name="McGinnis W."/>
            <person name="Shapiro H."/>
            <person name="Tjian R."/>
            <person name="Grigoriev I.V."/>
            <person name="Rokhsar D."/>
        </authorList>
    </citation>
    <scope>NUCLEOTIDE SEQUENCE [LARGE SCALE GENOMIC DNA]</scope>
    <source>
        <strain evidence="10">MX1 / ATCC 50154</strain>
    </source>
</reference>
<dbReference type="Gene3D" id="1.10.579.10">
    <property type="entry name" value="DNA Cyclobutane Dipyrimidine Photolyase, subunit A, domain 3"/>
    <property type="match status" value="1"/>
</dbReference>
<dbReference type="OMA" id="KFWRCGP"/>
<evidence type="ECO:0000256" key="3">
    <source>
        <dbReference type="ARBA" id="ARBA00022827"/>
    </source>
</evidence>
<evidence type="ECO:0000256" key="1">
    <source>
        <dbReference type="ARBA" id="ARBA00005862"/>
    </source>
</evidence>
<feature type="binding site" evidence="5">
    <location>
        <begin position="397"/>
        <end position="399"/>
    </location>
    <ligand>
        <name>FAD</name>
        <dbReference type="ChEBI" id="CHEBI:57692"/>
    </ligand>
</feature>
<proteinExistence type="inferred from homology"/>
<organism evidence="9 10">
    <name type="scientific">Monosiga brevicollis</name>
    <name type="common">Choanoflagellate</name>
    <dbReference type="NCBI Taxonomy" id="81824"/>
    <lineage>
        <taxon>Eukaryota</taxon>
        <taxon>Choanoflagellata</taxon>
        <taxon>Craspedida</taxon>
        <taxon>Salpingoecidae</taxon>
        <taxon>Monosiga</taxon>
    </lineage>
</organism>
<dbReference type="SUPFAM" id="SSF48173">
    <property type="entry name" value="Cryptochrome/photolyase FAD-binding domain"/>
    <property type="match status" value="1"/>
</dbReference>